<evidence type="ECO:0000313" key="4">
    <source>
        <dbReference type="Proteomes" id="UP001221519"/>
    </source>
</evidence>
<reference evidence="1 4" key="1">
    <citation type="submission" date="2023-02" db="EMBL/GenBank/DDBJ databases">
        <title>Pathogen: clinical or host-associated sample.</title>
        <authorList>
            <person name="Hergert J."/>
            <person name="Casey R."/>
            <person name="Wagner J."/>
            <person name="Young E.L."/>
            <person name="Oakeson K.F."/>
        </authorList>
    </citation>
    <scope>NUCLEOTIDE SEQUENCE</scope>
    <source>
        <strain evidence="2 4">2022CK-00829</strain>
        <strain evidence="1">2022CK-00830</strain>
    </source>
</reference>
<dbReference type="Proteomes" id="UP001220962">
    <property type="component" value="Chromosome"/>
</dbReference>
<dbReference type="EMBL" id="CP118108">
    <property type="protein sequence ID" value="WDI00671.1"/>
    <property type="molecule type" value="Genomic_DNA"/>
</dbReference>
<sequence length="111" mass="13098">MDIQINKDLIEDDRGNIYLVVDKSNDTLVLVNAFVNASFKHRIMFDTAFKDQFKDYEGQYIGKPAMDEVRHDYVFALREWDGKLFSLSEVESNYSLQFIKMIEYYKHPGTL</sequence>
<name>A0AAX3MV14_9BACL</name>
<organism evidence="1 3">
    <name type="scientific">Paenibacillus urinalis</name>
    <dbReference type="NCBI Taxonomy" id="521520"/>
    <lineage>
        <taxon>Bacteria</taxon>
        <taxon>Bacillati</taxon>
        <taxon>Bacillota</taxon>
        <taxon>Bacilli</taxon>
        <taxon>Bacillales</taxon>
        <taxon>Paenibacillaceae</taxon>
        <taxon>Paenibacillus</taxon>
    </lineage>
</organism>
<protein>
    <submittedName>
        <fullName evidence="1">Uncharacterized protein</fullName>
    </submittedName>
</protein>
<keyword evidence="4" id="KW-1185">Reference proteome</keyword>
<evidence type="ECO:0000313" key="2">
    <source>
        <dbReference type="EMBL" id="WDI00671.1"/>
    </source>
</evidence>
<accession>A0AAX3MV14</accession>
<dbReference type="AlphaFoldDB" id="A0AAX3MV14"/>
<gene>
    <name evidence="1" type="ORF">PUW23_15585</name>
    <name evidence="2" type="ORF">PUW25_15415</name>
</gene>
<proteinExistence type="predicted"/>
<evidence type="ECO:0000313" key="1">
    <source>
        <dbReference type="EMBL" id="WDH80956.1"/>
    </source>
</evidence>
<evidence type="ECO:0000313" key="3">
    <source>
        <dbReference type="Proteomes" id="UP001220962"/>
    </source>
</evidence>
<dbReference type="EMBL" id="CP118101">
    <property type="protein sequence ID" value="WDH80956.1"/>
    <property type="molecule type" value="Genomic_DNA"/>
</dbReference>
<dbReference type="RefSeq" id="WP_047910510.1">
    <property type="nucleotide sequence ID" value="NZ_CP118101.1"/>
</dbReference>
<dbReference type="Proteomes" id="UP001221519">
    <property type="component" value="Chromosome"/>
</dbReference>